<sequence length="78" mass="8843">GTVLFTSMKLQNDGNVRTMFSIFSQYSMKGSIKLDATLVRYVQDICSSSIRPRIFVEIAACMIEPEEDEVETVNLYDP</sequence>
<keyword evidence="2" id="KW-1185">Reference proteome</keyword>
<name>A0A392SCG9_9FABA</name>
<comment type="caution">
    <text evidence="1">The sequence shown here is derived from an EMBL/GenBank/DDBJ whole genome shotgun (WGS) entry which is preliminary data.</text>
</comment>
<evidence type="ECO:0000313" key="1">
    <source>
        <dbReference type="EMBL" id="MCI45556.1"/>
    </source>
</evidence>
<feature type="non-terminal residue" evidence="1">
    <location>
        <position position="1"/>
    </location>
</feature>
<dbReference type="AlphaFoldDB" id="A0A392SCG9"/>
<proteinExistence type="predicted"/>
<accession>A0A392SCG9</accession>
<protein>
    <submittedName>
        <fullName evidence="1">Uncharacterized protein</fullName>
    </submittedName>
</protein>
<evidence type="ECO:0000313" key="2">
    <source>
        <dbReference type="Proteomes" id="UP000265520"/>
    </source>
</evidence>
<reference evidence="1 2" key="1">
    <citation type="journal article" date="2018" name="Front. Plant Sci.">
        <title>Red Clover (Trifolium pratense) and Zigzag Clover (T. medium) - A Picture of Genomic Similarities and Differences.</title>
        <authorList>
            <person name="Dluhosova J."/>
            <person name="Istvanek J."/>
            <person name="Nedelnik J."/>
            <person name="Repkova J."/>
        </authorList>
    </citation>
    <scope>NUCLEOTIDE SEQUENCE [LARGE SCALE GENOMIC DNA]</scope>
    <source>
        <strain evidence="2">cv. 10/8</strain>
        <tissue evidence="1">Leaf</tissue>
    </source>
</reference>
<organism evidence="1 2">
    <name type="scientific">Trifolium medium</name>
    <dbReference type="NCBI Taxonomy" id="97028"/>
    <lineage>
        <taxon>Eukaryota</taxon>
        <taxon>Viridiplantae</taxon>
        <taxon>Streptophyta</taxon>
        <taxon>Embryophyta</taxon>
        <taxon>Tracheophyta</taxon>
        <taxon>Spermatophyta</taxon>
        <taxon>Magnoliopsida</taxon>
        <taxon>eudicotyledons</taxon>
        <taxon>Gunneridae</taxon>
        <taxon>Pentapetalae</taxon>
        <taxon>rosids</taxon>
        <taxon>fabids</taxon>
        <taxon>Fabales</taxon>
        <taxon>Fabaceae</taxon>
        <taxon>Papilionoideae</taxon>
        <taxon>50 kb inversion clade</taxon>
        <taxon>NPAAA clade</taxon>
        <taxon>Hologalegina</taxon>
        <taxon>IRL clade</taxon>
        <taxon>Trifolieae</taxon>
        <taxon>Trifolium</taxon>
    </lineage>
</organism>
<dbReference type="EMBL" id="LXQA010345728">
    <property type="protein sequence ID" value="MCI45556.1"/>
    <property type="molecule type" value="Genomic_DNA"/>
</dbReference>
<dbReference type="Proteomes" id="UP000265520">
    <property type="component" value="Unassembled WGS sequence"/>
</dbReference>